<dbReference type="OrthoDB" id="2020972at2759"/>
<dbReference type="InterPro" id="IPR038718">
    <property type="entry name" value="SNF2-like_sf"/>
</dbReference>
<feature type="compositionally biased region" description="Basic and acidic residues" evidence="10">
    <location>
        <begin position="198"/>
        <end position="220"/>
    </location>
</feature>
<dbReference type="Pfam" id="PF24580">
    <property type="entry name" value="DUF7607"/>
    <property type="match status" value="1"/>
</dbReference>
<feature type="coiled-coil region" evidence="9">
    <location>
        <begin position="366"/>
        <end position="393"/>
    </location>
</feature>
<feature type="region of interest" description="Disordered" evidence="10">
    <location>
        <begin position="110"/>
        <end position="136"/>
    </location>
</feature>
<dbReference type="GO" id="GO:0003677">
    <property type="term" value="F:DNA binding"/>
    <property type="evidence" value="ECO:0007669"/>
    <property type="project" value="UniProtKB-KW"/>
</dbReference>
<name>A0A9P8W3L8_9HYPO</name>
<feature type="compositionally biased region" description="Polar residues" evidence="10">
    <location>
        <begin position="1659"/>
        <end position="1668"/>
    </location>
</feature>
<dbReference type="Proteomes" id="UP000777438">
    <property type="component" value="Unassembled WGS sequence"/>
</dbReference>
<dbReference type="GO" id="GO:0016887">
    <property type="term" value="F:ATP hydrolysis activity"/>
    <property type="evidence" value="ECO:0007669"/>
    <property type="project" value="InterPro"/>
</dbReference>
<dbReference type="PANTHER" id="PTHR45797:SF1">
    <property type="entry name" value="HELICASE ARIP4"/>
    <property type="match status" value="1"/>
</dbReference>
<dbReference type="InterPro" id="IPR027417">
    <property type="entry name" value="P-loop_NTPase"/>
</dbReference>
<dbReference type="GO" id="GO:0005634">
    <property type="term" value="C:nucleus"/>
    <property type="evidence" value="ECO:0007669"/>
    <property type="project" value="UniProtKB-SubCell"/>
</dbReference>
<dbReference type="Gene3D" id="3.40.50.300">
    <property type="entry name" value="P-loop containing nucleotide triphosphate hydrolases"/>
    <property type="match status" value="1"/>
</dbReference>
<evidence type="ECO:0000256" key="1">
    <source>
        <dbReference type="ARBA" id="ARBA00004123"/>
    </source>
</evidence>
<dbReference type="GO" id="GO:0004386">
    <property type="term" value="F:helicase activity"/>
    <property type="evidence" value="ECO:0007669"/>
    <property type="project" value="UniProtKB-KW"/>
</dbReference>
<evidence type="ECO:0000256" key="2">
    <source>
        <dbReference type="ARBA" id="ARBA00007025"/>
    </source>
</evidence>
<comment type="similarity">
    <text evidence="2">Belongs to the SNF2/RAD54 helicase family.</text>
</comment>
<dbReference type="InterPro" id="IPR044574">
    <property type="entry name" value="ARIP4-like"/>
</dbReference>
<evidence type="ECO:0000256" key="4">
    <source>
        <dbReference type="ARBA" id="ARBA00022801"/>
    </source>
</evidence>
<dbReference type="PROSITE" id="PS51192">
    <property type="entry name" value="HELICASE_ATP_BIND_1"/>
    <property type="match status" value="1"/>
</dbReference>
<evidence type="ECO:0000256" key="10">
    <source>
        <dbReference type="SAM" id="MobiDB-lite"/>
    </source>
</evidence>
<feature type="domain" description="Helicase C-terminal" evidence="12">
    <location>
        <begin position="1266"/>
        <end position="1415"/>
    </location>
</feature>
<evidence type="ECO:0000313" key="13">
    <source>
        <dbReference type="EMBL" id="KAH6888562.1"/>
    </source>
</evidence>
<dbReference type="SMART" id="SM00490">
    <property type="entry name" value="HELICc"/>
    <property type="match status" value="1"/>
</dbReference>
<dbReference type="Pfam" id="PF00271">
    <property type="entry name" value="Helicase_C"/>
    <property type="match status" value="1"/>
</dbReference>
<feature type="compositionally biased region" description="Polar residues" evidence="10">
    <location>
        <begin position="614"/>
        <end position="628"/>
    </location>
</feature>
<gene>
    <name evidence="13" type="ORF">B0T10DRAFT_573335</name>
</gene>
<dbReference type="InterPro" id="IPR000330">
    <property type="entry name" value="SNF2_N"/>
</dbReference>
<dbReference type="InterPro" id="IPR049730">
    <property type="entry name" value="SNF2/RAD54-like_C"/>
</dbReference>
<keyword evidence="3" id="KW-0547">Nucleotide-binding</keyword>
<feature type="domain" description="Helicase ATP-binding" evidence="11">
    <location>
        <begin position="913"/>
        <end position="1101"/>
    </location>
</feature>
<dbReference type="GO" id="GO:0005524">
    <property type="term" value="F:ATP binding"/>
    <property type="evidence" value="ECO:0007669"/>
    <property type="project" value="UniProtKB-KW"/>
</dbReference>
<organism evidence="13 14">
    <name type="scientific">Thelonectria olida</name>
    <dbReference type="NCBI Taxonomy" id="1576542"/>
    <lineage>
        <taxon>Eukaryota</taxon>
        <taxon>Fungi</taxon>
        <taxon>Dikarya</taxon>
        <taxon>Ascomycota</taxon>
        <taxon>Pezizomycotina</taxon>
        <taxon>Sordariomycetes</taxon>
        <taxon>Hypocreomycetidae</taxon>
        <taxon>Hypocreales</taxon>
        <taxon>Nectriaceae</taxon>
        <taxon>Thelonectria</taxon>
    </lineage>
</organism>
<dbReference type="EMBL" id="JAGPYM010000012">
    <property type="protein sequence ID" value="KAH6888562.1"/>
    <property type="molecule type" value="Genomic_DNA"/>
</dbReference>
<feature type="compositionally biased region" description="Pro residues" evidence="10">
    <location>
        <begin position="1628"/>
        <end position="1655"/>
    </location>
</feature>
<feature type="region of interest" description="Disordered" evidence="10">
    <location>
        <begin position="154"/>
        <end position="221"/>
    </location>
</feature>
<feature type="coiled-coil region" evidence="9">
    <location>
        <begin position="804"/>
        <end position="860"/>
    </location>
</feature>
<evidence type="ECO:0000256" key="6">
    <source>
        <dbReference type="ARBA" id="ARBA00022840"/>
    </source>
</evidence>
<dbReference type="CDD" id="cd18793">
    <property type="entry name" value="SF2_C_SNF"/>
    <property type="match status" value="1"/>
</dbReference>
<sequence length="1800" mass="202502">MDAAMDDDPFSWDVASVARRLTASGSLCSQNRAILVNKIYEHEFDGQTLLKYEHYCSRQGLMECLGIRLARHQVALGETLLDLRSRSWAYQKWRQDFDKKQAGCLLEADENEVSSSLSPKSPHDLPAQSTELGPLMPPQQELSARAISVEVGAPDSAYQSPPTVQLSHQDDDVPIGGELHFPEESSIATAPNLPVPPRRSESADVTKHTLESDNLEPERPTKRKRIAPLVLADRPLNIAHAFIPTEADTLSFAPEGQTEDQEFVWDNAPIGAYLGDGSLSLETIKSPTGSLSSRLLEPSEDSFATLVPNAIPPGRQITVHRAMKRFLKKNSRIEKLEKQGFVQMRSPSPGESESILDLVDLPDFFDEQTIREMEEEKAEREKAKADMARLSLSLETVKEILNDAIEAISFAWEERKLPKHQRKAHRLWHDARRRGTKKVQILMAHKQAKFFDDRIKRLCKEISDETWTKPSDLRNQANCLEQSVQDKLYNIWLVGMLESRIAPPKPDVVPRPRKPIANKASDNLGEEILTSSDEEDFVVPDDQPEIDAQLKADLPDAMEMSDELPASLHSPAQSVKAELPDLVDLTQATWGPNTPTGLKSTSFVDLTSPAKSQAYSEPFSQKAAQSLNDDGAESPSGPKIKLPVPTPEEFGNFKEIGSKSPTHWAKKHDRWKLLICLIWQLPHNRRAALIDFLRDRSEDDAWEEGVMAHMNNPLASIDHLEDVPKVISFDVTRLFLCFVRTKNYQEHLPILIHLSPKIRKKLTKSKRPSFHLFWAFIRDAASDFPQDSQIYNADAFDDVLDDEIDDDDLLLEEEEEENSQLRSQKPAKEIIQNKEAVDLRERERMRVREQKARRDKLRNELSLLGSIPRDRARLIVNETKQDDQPFIYVNADIGTRIKDHQVEGVRFMWNQLVLDAETRQGCLLAHTMGLGKTMQVITLLVVIQEAAMSSDPRVRAQIPEHLRTSQTLVVCPPGLVDNWVDELLMWAPDGILGEFRRLDAKMNFAERPEVVRQWAEGGGVLVIGYHMLSHMLSRYPEVESLLLDKPSIVVADEAHQMKNSSGRANKSCSRFKTKNRIALTGSPLANNVEEYHSMIDWVAPNFLGPVEEFREIYAQPIQHGLWRDSSSVQKRKALKTLEALKMTVAPKVNRATIKSCLKEDLPPKFEFVLFVPPTPTQSRLYDLYVQSMIHGSKTAPKSWILAMTNDLGLICSHPRCFGQKIKDITGPHPKEDAESRIFPRSIIPLALKELKIPDPDSTSLSWKVELLNIILDEARSVGDKVLIFSQSLVTINYLHNHFQMQKRRVSCLVGSTGIDVRQEMTKHFNNGDQEVYLISTTAGGVGLNIHGANRVVIFDFKWNPVYEQQAIGRAYRIGQKKPVYVYTLVVAGSFEEDIHNRHVFKSQLASRVVDEKNPLSWSNRNAIIMHNIKETKPKDLDPFLGKDHVLDKLIQYKKDSQSIRYIISTDTFEEEDPDVTLTEVERRDVDSMVELNRLRLKDPAAFLKAKQRVDQQEFHRLSQQSHALHSPVGLQGPSAQPPPLHLQHPGVKLRLNPTKPQPPVNQSPGGTGDGSWTHRHPPAGPASQPASHSPGLASQTQPPQPSFGPAPLPVAGANTYFGTHPHVTPFATQPPAPAAIPAPAPTPMQMPKTPTPGPTPTTSSSSSNIFGQPQNHAKFGFQFGLESRIHVLRVQGLLRVTGETRHIAHVLTDAIDVVRKDIGRGFLPDNQHWKDLERLLVHDQFIMSLALGSWTPEYVARADKQELESRVKATSGLQGQVIFDQASRKTFSPDPHVGHLQEYD</sequence>
<evidence type="ECO:0000313" key="14">
    <source>
        <dbReference type="Proteomes" id="UP000777438"/>
    </source>
</evidence>
<evidence type="ECO:0000256" key="3">
    <source>
        <dbReference type="ARBA" id="ARBA00022741"/>
    </source>
</evidence>
<evidence type="ECO:0000256" key="7">
    <source>
        <dbReference type="ARBA" id="ARBA00023125"/>
    </source>
</evidence>
<dbReference type="InterPro" id="IPR001650">
    <property type="entry name" value="Helicase_C-like"/>
</dbReference>
<accession>A0A9P8W3L8</accession>
<dbReference type="InterPro" id="IPR056026">
    <property type="entry name" value="DUF7607"/>
</dbReference>
<dbReference type="Gene3D" id="3.40.50.10810">
    <property type="entry name" value="Tandem AAA-ATPase domain"/>
    <property type="match status" value="1"/>
</dbReference>
<evidence type="ECO:0000256" key="9">
    <source>
        <dbReference type="SAM" id="Coils"/>
    </source>
</evidence>
<keyword evidence="9" id="KW-0175">Coiled coil</keyword>
<evidence type="ECO:0000259" key="12">
    <source>
        <dbReference type="PROSITE" id="PS51194"/>
    </source>
</evidence>
<dbReference type="SMART" id="SM00487">
    <property type="entry name" value="DEXDc"/>
    <property type="match status" value="1"/>
</dbReference>
<evidence type="ECO:0000256" key="8">
    <source>
        <dbReference type="ARBA" id="ARBA00023242"/>
    </source>
</evidence>
<dbReference type="InterPro" id="IPR014001">
    <property type="entry name" value="Helicase_ATP-bd"/>
</dbReference>
<keyword evidence="5" id="KW-0347">Helicase</keyword>
<evidence type="ECO:0000256" key="5">
    <source>
        <dbReference type="ARBA" id="ARBA00022806"/>
    </source>
</evidence>
<feature type="region of interest" description="Disordered" evidence="10">
    <location>
        <begin position="1513"/>
        <end position="1668"/>
    </location>
</feature>
<keyword evidence="4" id="KW-0378">Hydrolase</keyword>
<keyword evidence="8" id="KW-0539">Nucleus</keyword>
<evidence type="ECO:0000259" key="11">
    <source>
        <dbReference type="PROSITE" id="PS51192"/>
    </source>
</evidence>
<keyword evidence="7" id="KW-0238">DNA-binding</keyword>
<comment type="subcellular location">
    <subcellularLocation>
        <location evidence="1">Nucleus</location>
    </subcellularLocation>
</comment>
<feature type="compositionally biased region" description="Pro residues" evidence="10">
    <location>
        <begin position="1598"/>
        <end position="1608"/>
    </location>
</feature>
<dbReference type="PROSITE" id="PS51194">
    <property type="entry name" value="HELICASE_CTER"/>
    <property type="match status" value="1"/>
</dbReference>
<protein>
    <submittedName>
        <fullName evidence="13">Uncharacterized protein</fullName>
    </submittedName>
</protein>
<keyword evidence="14" id="KW-1185">Reference proteome</keyword>
<keyword evidence="6" id="KW-0067">ATP-binding</keyword>
<comment type="caution">
    <text evidence="13">The sequence shown here is derived from an EMBL/GenBank/DDBJ whole genome shotgun (WGS) entry which is preliminary data.</text>
</comment>
<proteinExistence type="inferred from homology"/>
<dbReference type="SUPFAM" id="SSF52540">
    <property type="entry name" value="P-loop containing nucleoside triphosphate hydrolases"/>
    <property type="match status" value="2"/>
</dbReference>
<feature type="compositionally biased region" description="Polar residues" evidence="10">
    <location>
        <begin position="157"/>
        <end position="167"/>
    </location>
</feature>
<dbReference type="Pfam" id="PF00176">
    <property type="entry name" value="SNF2-rel_dom"/>
    <property type="match status" value="1"/>
</dbReference>
<dbReference type="PANTHER" id="PTHR45797">
    <property type="entry name" value="RAD54-LIKE"/>
    <property type="match status" value="1"/>
</dbReference>
<reference evidence="13 14" key="1">
    <citation type="journal article" date="2021" name="Nat. Commun.">
        <title>Genetic determinants of endophytism in the Arabidopsis root mycobiome.</title>
        <authorList>
            <person name="Mesny F."/>
            <person name="Miyauchi S."/>
            <person name="Thiergart T."/>
            <person name="Pickel B."/>
            <person name="Atanasova L."/>
            <person name="Karlsson M."/>
            <person name="Huettel B."/>
            <person name="Barry K.W."/>
            <person name="Haridas S."/>
            <person name="Chen C."/>
            <person name="Bauer D."/>
            <person name="Andreopoulos W."/>
            <person name="Pangilinan J."/>
            <person name="LaButti K."/>
            <person name="Riley R."/>
            <person name="Lipzen A."/>
            <person name="Clum A."/>
            <person name="Drula E."/>
            <person name="Henrissat B."/>
            <person name="Kohler A."/>
            <person name="Grigoriev I.V."/>
            <person name="Martin F.M."/>
            <person name="Hacquard S."/>
        </authorList>
    </citation>
    <scope>NUCLEOTIDE SEQUENCE [LARGE SCALE GENOMIC DNA]</scope>
    <source>
        <strain evidence="13 14">MPI-CAGE-CH-0241</strain>
    </source>
</reference>
<feature type="region of interest" description="Disordered" evidence="10">
    <location>
        <begin position="614"/>
        <end position="645"/>
    </location>
</feature>
<feature type="compositionally biased region" description="Polar residues" evidence="10">
    <location>
        <begin position="1584"/>
        <end position="1597"/>
    </location>
</feature>